<organism evidence="3 4">
    <name type="scientific">Alkalispirochaeta americana</name>
    <dbReference type="NCBI Taxonomy" id="159291"/>
    <lineage>
        <taxon>Bacteria</taxon>
        <taxon>Pseudomonadati</taxon>
        <taxon>Spirochaetota</taxon>
        <taxon>Spirochaetia</taxon>
        <taxon>Spirochaetales</taxon>
        <taxon>Spirochaetaceae</taxon>
        <taxon>Alkalispirochaeta</taxon>
    </lineage>
</organism>
<keyword evidence="1" id="KW-0472">Membrane</keyword>
<feature type="transmembrane region" description="Helical" evidence="1">
    <location>
        <begin position="12"/>
        <end position="34"/>
    </location>
</feature>
<dbReference type="PANTHER" id="PTHR35342">
    <property type="entry name" value="TRICARBOXYLIC TRANSPORT PROTEIN"/>
    <property type="match status" value="1"/>
</dbReference>
<name>A0A1N6UBR2_9SPIO</name>
<keyword evidence="1" id="KW-1133">Transmembrane helix</keyword>
<feature type="transmembrane region" description="Helical" evidence="1">
    <location>
        <begin position="467"/>
        <end position="484"/>
    </location>
</feature>
<dbReference type="Pfam" id="PF01970">
    <property type="entry name" value="TctA"/>
    <property type="match status" value="1"/>
</dbReference>
<proteinExistence type="predicted"/>
<dbReference type="Proteomes" id="UP000186400">
    <property type="component" value="Unassembled WGS sequence"/>
</dbReference>
<feature type="transmembrane region" description="Helical" evidence="1">
    <location>
        <begin position="393"/>
        <end position="426"/>
    </location>
</feature>
<feature type="transmembrane region" description="Helical" evidence="1">
    <location>
        <begin position="257"/>
        <end position="279"/>
    </location>
</feature>
<evidence type="ECO:0000313" key="4">
    <source>
        <dbReference type="Proteomes" id="UP000186400"/>
    </source>
</evidence>
<feature type="transmembrane region" description="Helical" evidence="1">
    <location>
        <begin position="170"/>
        <end position="189"/>
    </location>
</feature>
<feature type="transmembrane region" description="Helical" evidence="1">
    <location>
        <begin position="148"/>
        <end position="164"/>
    </location>
</feature>
<evidence type="ECO:0000259" key="2">
    <source>
        <dbReference type="Pfam" id="PF01970"/>
    </source>
</evidence>
<feature type="transmembrane region" description="Helical" evidence="1">
    <location>
        <begin position="201"/>
        <end position="222"/>
    </location>
</feature>
<feature type="transmembrane region" description="Helical" evidence="1">
    <location>
        <begin position="358"/>
        <end position="381"/>
    </location>
</feature>
<feature type="transmembrane region" description="Helical" evidence="1">
    <location>
        <begin position="46"/>
        <end position="69"/>
    </location>
</feature>
<feature type="domain" description="DUF112" evidence="2">
    <location>
        <begin position="21"/>
        <end position="438"/>
    </location>
</feature>
<sequence>MMDILANLGGGFGIMFTPMAILLCLLGVFAGVTFGAIPGISPSMAVALLLPMTFTLEPVLGMVLLLGAYKGANYGGSVSAVLINTPGTPSAAVTAFDGYPMTKNGRVGEAMGISLYASVFGGIIGTVVLIAFAQPLARVALQFWPSEYFALTILGLTTVATMGGKNWQKALVAVVFGLLLNTIGMDPIAGTRRFTFGDMRLLDGLSLIPAIIGLFALGELFYNIEHYSKGEKFDKLAYKLPKVRYYLTVWKNIVRSGVLGTIIGIFPGAGGTIAAFISYDVEKRCSKKPEEFGKGSPEGVAAAESSNSASAGGALVPLLALGIPGSATAAVLLGSLLVHGLNPGPEMFVEEPELVYGMFASMFMANAFILLVGLVGANLFVRVTDLKKTLLYPLIFTFAIVGSYAVTSSMYSVVVCVVFGVIGWIFRRYDYPPAPVVLGIVLGSLAELSFRQALIIGGVESFYKRPLTLIMLAIAVAAVAAPIVKKRMEEKKAADSRF</sequence>
<feature type="transmembrane region" description="Helical" evidence="1">
    <location>
        <begin position="315"/>
        <end position="338"/>
    </location>
</feature>
<dbReference type="OrthoDB" id="359531at2"/>
<protein>
    <submittedName>
        <fullName evidence="3">Putative tricarboxylic transport membrane protein</fullName>
    </submittedName>
</protein>
<dbReference type="EMBL" id="FTMS01000012">
    <property type="protein sequence ID" value="SIQ63023.1"/>
    <property type="molecule type" value="Genomic_DNA"/>
</dbReference>
<dbReference type="STRING" id="159291.SAMN05920897_1126"/>
<evidence type="ECO:0000313" key="3">
    <source>
        <dbReference type="EMBL" id="SIQ63023.1"/>
    </source>
</evidence>
<keyword evidence="1" id="KW-0812">Transmembrane</keyword>
<dbReference type="AlphaFoldDB" id="A0A1N6UBR2"/>
<accession>A0A1N6UBR2</accession>
<dbReference type="InterPro" id="IPR002823">
    <property type="entry name" value="DUF112_TM"/>
</dbReference>
<dbReference type="PANTHER" id="PTHR35342:SF5">
    <property type="entry name" value="TRICARBOXYLIC TRANSPORT PROTEIN"/>
    <property type="match status" value="1"/>
</dbReference>
<reference evidence="3 4" key="1">
    <citation type="submission" date="2017-01" db="EMBL/GenBank/DDBJ databases">
        <authorList>
            <person name="Mah S.A."/>
            <person name="Swanson W.J."/>
            <person name="Moy G.W."/>
            <person name="Vacquier V.D."/>
        </authorList>
    </citation>
    <scope>NUCLEOTIDE SEQUENCE [LARGE SCALE GENOMIC DNA]</scope>
    <source>
        <strain evidence="3 4">ASpG1</strain>
    </source>
</reference>
<keyword evidence="4" id="KW-1185">Reference proteome</keyword>
<evidence type="ECO:0000256" key="1">
    <source>
        <dbReference type="SAM" id="Phobius"/>
    </source>
</evidence>
<dbReference type="RefSeq" id="WP_083943907.1">
    <property type="nucleotide sequence ID" value="NZ_FTMS01000012.1"/>
</dbReference>
<feature type="transmembrane region" description="Helical" evidence="1">
    <location>
        <begin position="113"/>
        <end position="136"/>
    </location>
</feature>
<gene>
    <name evidence="3" type="ORF">SAMN05920897_1126</name>
</gene>